<dbReference type="GO" id="GO:0003677">
    <property type="term" value="F:DNA binding"/>
    <property type="evidence" value="ECO:0007669"/>
    <property type="project" value="InterPro"/>
</dbReference>
<name>D2EG33_PARA4</name>
<dbReference type="EMBL" id="GG730055">
    <property type="protein sequence ID" value="EEZ92686.1"/>
    <property type="molecule type" value="Genomic_DNA"/>
</dbReference>
<sequence length="520" mass="59760">MYYNMSNKQICMDNKLRKQIIIALRRADKGKIDIADFLSKIDLDLMINLRDTYSKEAMIKALILRELTGLKFEASLADFLKDIGEGALKLGFLRGDGGKVMIPDRRTFSHFLKHRLTNEDKDLIDIVVDTIKEITEKFDIPLQTQAKPKEKAQDKITEEDKIAKTKQIRKNLYPLIDLKVNGNAKHTKNQILDTLSYVASVGKCTNGGAISFEKIKNGSPKSYTILRHVKRNKISELMKKTDKILEKQFKEIDKTLRIKDAKIAIDETLIPFYDRGNGSEGKSVYDFVVGGPEKASTFDFIKYLTADIIHPKIKFTLAIVPRRPGTLLVDDIRELVHKVRKLVGITLLLADRGFNDNKIFKMLDDEGVKYLMPLAASKGVKKLLNVLPINSVQKDFDYGSEGYKIPYFVYVEGKKGPMKIATSIKINKDDMDFIKSLPEQYSKRWTIETGYRDKKRNAFARTTSTNYVVRLFYFSFSVMLYNAWNSVKFLLVYAIDTEEIRKKIISLFAFIQKLYRIEIT</sequence>
<evidence type="ECO:0000313" key="3">
    <source>
        <dbReference type="Proteomes" id="UP000009375"/>
    </source>
</evidence>
<dbReference type="Proteomes" id="UP000009375">
    <property type="component" value="Unassembled WGS sequence"/>
</dbReference>
<dbReference type="InterPro" id="IPR002559">
    <property type="entry name" value="Transposase_11"/>
</dbReference>
<proteinExistence type="predicted"/>
<dbReference type="GO" id="GO:0004803">
    <property type="term" value="F:transposase activity"/>
    <property type="evidence" value="ECO:0007669"/>
    <property type="project" value="InterPro"/>
</dbReference>
<dbReference type="Pfam" id="PF01609">
    <property type="entry name" value="DDE_Tnp_1"/>
    <property type="match status" value="1"/>
</dbReference>
<protein>
    <submittedName>
        <fullName evidence="2">Transposase IS4 family protein</fullName>
    </submittedName>
</protein>
<evidence type="ECO:0000259" key="1">
    <source>
        <dbReference type="Pfam" id="PF01609"/>
    </source>
</evidence>
<dbReference type="InterPro" id="IPR012337">
    <property type="entry name" value="RNaseH-like_sf"/>
</dbReference>
<dbReference type="SUPFAM" id="SSF53098">
    <property type="entry name" value="Ribonuclease H-like"/>
    <property type="match status" value="1"/>
</dbReference>
<feature type="domain" description="Transposase IS4-like" evidence="1">
    <location>
        <begin position="333"/>
        <end position="463"/>
    </location>
</feature>
<organism evidence="2 3">
    <name type="scientific">Candidatus Parvarchaeum acidiphilum ARMAN-4</name>
    <dbReference type="NCBI Taxonomy" id="662760"/>
    <lineage>
        <taxon>Archaea</taxon>
        <taxon>Candidatus Parvarchaeota</taxon>
        <taxon>Candidatus Parvarchaeum</taxon>
    </lineage>
</organism>
<dbReference type="GO" id="GO:0006313">
    <property type="term" value="P:DNA transposition"/>
    <property type="evidence" value="ECO:0007669"/>
    <property type="project" value="InterPro"/>
</dbReference>
<accession>D2EG33</accession>
<evidence type="ECO:0000313" key="2">
    <source>
        <dbReference type="EMBL" id="EEZ92686.1"/>
    </source>
</evidence>
<dbReference type="AlphaFoldDB" id="D2EG33"/>
<gene>
    <name evidence="2" type="ORF">BJBARM4_0717</name>
</gene>
<reference evidence="2 3" key="1">
    <citation type="journal article" date="2010" name="Proc. Natl. Acad. Sci. U.S.A.">
        <title>Enigmatic, ultrasmall, uncultivated Archaea.</title>
        <authorList>
            <person name="Baker B.J."/>
            <person name="Comolli L.R."/>
            <person name="Dick G.J."/>
            <person name="Hauser L.J."/>
            <person name="Hyatt D."/>
            <person name="Dill B.D."/>
            <person name="Land M.L."/>
            <person name="Verberkmoes N.C."/>
            <person name="Hettich R.L."/>
            <person name="Banfield J.F."/>
        </authorList>
    </citation>
    <scope>NUCLEOTIDE SEQUENCE [LARGE SCALE GENOMIC DNA]</scope>
</reference>